<feature type="transmembrane region" description="Helical" evidence="10">
    <location>
        <begin position="97"/>
        <end position="120"/>
    </location>
</feature>
<feature type="compositionally biased region" description="Low complexity" evidence="9">
    <location>
        <begin position="328"/>
        <end position="337"/>
    </location>
</feature>
<dbReference type="InterPro" id="IPR011712">
    <property type="entry name" value="Sig_transdc_His_kin_sub3_dim/P"/>
</dbReference>
<feature type="transmembrane region" description="Helical" evidence="10">
    <location>
        <begin position="64"/>
        <end position="85"/>
    </location>
</feature>
<keyword evidence="14" id="KW-1185">Reference proteome</keyword>
<dbReference type="EMBL" id="CP017839">
    <property type="protein sequence ID" value="APA99110.1"/>
    <property type="molecule type" value="Genomic_DNA"/>
</dbReference>
<evidence type="ECO:0000256" key="6">
    <source>
        <dbReference type="ARBA" id="ARBA00022777"/>
    </source>
</evidence>
<dbReference type="Pfam" id="PF07730">
    <property type="entry name" value="HisKA_3"/>
    <property type="match status" value="1"/>
</dbReference>
<evidence type="ECO:0000256" key="7">
    <source>
        <dbReference type="ARBA" id="ARBA00022840"/>
    </source>
</evidence>
<feature type="domain" description="Signal transduction histidine kinase subgroup 3 dimerisation and phosphoacceptor" evidence="11">
    <location>
        <begin position="186"/>
        <end position="251"/>
    </location>
</feature>
<keyword evidence="10" id="KW-1133">Transmembrane helix</keyword>
<dbReference type="GO" id="GO:0004673">
    <property type="term" value="F:protein histidine kinase activity"/>
    <property type="evidence" value="ECO:0007669"/>
    <property type="project" value="UniProtKB-EC"/>
</dbReference>
<evidence type="ECO:0000256" key="2">
    <source>
        <dbReference type="ARBA" id="ARBA00012438"/>
    </source>
</evidence>
<evidence type="ECO:0000313" key="15">
    <source>
        <dbReference type="Proteomes" id="UP000180166"/>
    </source>
</evidence>
<keyword evidence="6 12" id="KW-0418">Kinase</keyword>
<sequence length="386" mass="40100">MSPIRADRRGRALAGLAAAAVFAVGIAEALISMRHNVFPNRGTVVPVAAATAAAVGMCRYRPGVAVALAWLLCGYQALTGAPMLVSEVALAAVTFAAARWGGVATAVAGAATVVLIGGLAVVDLGAYAAFLLVVLCGVAWLAGLALRRSDDRAAASLASQHAAEAEARRAHREREQADEIARLREEQARLARDVHDVVGHSLAVILAQAESAPFVPDGDSAVLRDSMANIATLARDSLREVRQVLTANSPSATGPGELRTLVDGVAASGHEIRFAETGTARAMLPEPATVAYRVLQEMLTNAIRHGGRETPIEVELCWGEELRIRTANAAAPASAAGTGPGGSGLDGMRRRLESIGGRLEVHHESGEPGPSTFTAIARVPVRRLEP</sequence>
<dbReference type="GO" id="GO:0005524">
    <property type="term" value="F:ATP binding"/>
    <property type="evidence" value="ECO:0007669"/>
    <property type="project" value="UniProtKB-KW"/>
</dbReference>
<evidence type="ECO:0000256" key="3">
    <source>
        <dbReference type="ARBA" id="ARBA00022553"/>
    </source>
</evidence>
<dbReference type="Gene3D" id="3.30.565.10">
    <property type="entry name" value="Histidine kinase-like ATPase, C-terminal domain"/>
    <property type="match status" value="1"/>
</dbReference>
<dbReference type="RefSeq" id="WP_033089291.1">
    <property type="nucleotide sequence ID" value="NZ_AP017900.1"/>
</dbReference>
<comment type="catalytic activity">
    <reaction evidence="1">
        <text>ATP + protein L-histidine = ADP + protein N-phospho-L-histidine.</text>
        <dbReference type="EC" id="2.7.13.3"/>
    </reaction>
</comment>
<keyword evidence="10" id="KW-0812">Transmembrane</keyword>
<keyword evidence="10" id="KW-0472">Membrane</keyword>
<keyword evidence="3" id="KW-0597">Phosphoprotein</keyword>
<dbReference type="Proteomes" id="UP000180166">
    <property type="component" value="Chromosome"/>
</dbReference>
<evidence type="ECO:0000256" key="10">
    <source>
        <dbReference type="SAM" id="Phobius"/>
    </source>
</evidence>
<dbReference type="AlphaFoldDB" id="A0ABC8AYG6"/>
<evidence type="ECO:0000313" key="14">
    <source>
        <dbReference type="Proteomes" id="UP000037179"/>
    </source>
</evidence>
<dbReference type="PANTHER" id="PTHR24421:SF10">
    <property type="entry name" value="NITRATE_NITRITE SENSOR PROTEIN NARQ"/>
    <property type="match status" value="1"/>
</dbReference>
<keyword evidence="8" id="KW-0902">Two-component regulatory system</keyword>
<dbReference type="InterPro" id="IPR036890">
    <property type="entry name" value="HATPase_C_sf"/>
</dbReference>
<dbReference type="GO" id="GO:0000160">
    <property type="term" value="P:phosphorelay signal transduction system"/>
    <property type="evidence" value="ECO:0007669"/>
    <property type="project" value="UniProtKB-KW"/>
</dbReference>
<accession>A0ABC8AYG6</accession>
<protein>
    <recommendedName>
        <fullName evidence="2">histidine kinase</fullName>
        <ecNumber evidence="2">2.7.13.3</ecNumber>
    </recommendedName>
</protein>
<dbReference type="InterPro" id="IPR050482">
    <property type="entry name" value="Sensor_HK_TwoCompSys"/>
</dbReference>
<feature type="transmembrane region" description="Helical" evidence="10">
    <location>
        <begin position="126"/>
        <end position="146"/>
    </location>
</feature>
<reference evidence="14" key="1">
    <citation type="submission" date="2015-07" db="EMBL/GenBank/DDBJ databases">
        <title>Nocardia seriolae U-1 whole genome shotgun sequence.</title>
        <authorList>
            <person name="Imajoh M."/>
            <person name="Fukumoto Y."/>
            <person name="Sukeda M."/>
            <person name="Yamane J."/>
            <person name="Yamasaki K."/>
            <person name="Shimizu M."/>
            <person name="Ohnishi K."/>
            <person name="Oshima S."/>
        </authorList>
    </citation>
    <scope>NUCLEOTIDE SEQUENCE [LARGE SCALE GENOMIC DNA]</scope>
    <source>
        <strain evidence="14">U-1</strain>
    </source>
</reference>
<dbReference type="Gene3D" id="1.20.5.1930">
    <property type="match status" value="1"/>
</dbReference>
<evidence type="ECO:0000256" key="4">
    <source>
        <dbReference type="ARBA" id="ARBA00022679"/>
    </source>
</evidence>
<feature type="region of interest" description="Disordered" evidence="9">
    <location>
        <begin position="361"/>
        <end position="386"/>
    </location>
</feature>
<dbReference type="PANTHER" id="PTHR24421">
    <property type="entry name" value="NITRATE/NITRITE SENSOR PROTEIN NARX-RELATED"/>
    <property type="match status" value="1"/>
</dbReference>
<evidence type="ECO:0000313" key="13">
    <source>
        <dbReference type="EMBL" id="GAP30632.1"/>
    </source>
</evidence>
<keyword evidence="5" id="KW-0547">Nucleotide-binding</keyword>
<dbReference type="Proteomes" id="UP000037179">
    <property type="component" value="Unassembled WGS sequence"/>
</dbReference>
<evidence type="ECO:0000256" key="5">
    <source>
        <dbReference type="ARBA" id="ARBA00022741"/>
    </source>
</evidence>
<evidence type="ECO:0000256" key="8">
    <source>
        <dbReference type="ARBA" id="ARBA00023012"/>
    </source>
</evidence>
<gene>
    <name evidence="12" type="ORF">NS506_05064</name>
    <name evidence="13" type="ORF">NSK11_contig00088-0038</name>
</gene>
<organism evidence="12 15">
    <name type="scientific">Nocardia seriolae</name>
    <dbReference type="NCBI Taxonomy" id="37332"/>
    <lineage>
        <taxon>Bacteria</taxon>
        <taxon>Bacillati</taxon>
        <taxon>Actinomycetota</taxon>
        <taxon>Actinomycetes</taxon>
        <taxon>Mycobacteriales</taxon>
        <taxon>Nocardiaceae</taxon>
        <taxon>Nocardia</taxon>
    </lineage>
</organism>
<dbReference type="KEGG" id="nsr:NS506_05064"/>
<evidence type="ECO:0000313" key="12">
    <source>
        <dbReference type="EMBL" id="APA99110.1"/>
    </source>
</evidence>
<dbReference type="SUPFAM" id="SSF55874">
    <property type="entry name" value="ATPase domain of HSP90 chaperone/DNA topoisomerase II/histidine kinase"/>
    <property type="match status" value="1"/>
</dbReference>
<dbReference type="GeneID" id="93374558"/>
<keyword evidence="7" id="KW-0067">ATP-binding</keyword>
<name>A0ABC8AYG6_9NOCA</name>
<evidence type="ECO:0000259" key="11">
    <source>
        <dbReference type="Pfam" id="PF07730"/>
    </source>
</evidence>
<evidence type="ECO:0000256" key="1">
    <source>
        <dbReference type="ARBA" id="ARBA00000085"/>
    </source>
</evidence>
<evidence type="ECO:0000256" key="9">
    <source>
        <dbReference type="SAM" id="MobiDB-lite"/>
    </source>
</evidence>
<reference evidence="13 14" key="2">
    <citation type="journal article" date="2016" name="Genome Announc.">
        <title>Draft Genome Sequence of Erythromycin- and Oxytetracycline-Sensitive Nocardia seriolae Strain U-1 (NBRC 110359).</title>
        <authorList>
            <person name="Imajoh M."/>
            <person name="Sukeda M."/>
            <person name="Shimizu M."/>
            <person name="Yamane J."/>
            <person name="Ohnishi K."/>
            <person name="Oshima S."/>
        </authorList>
    </citation>
    <scope>NUCLEOTIDE SEQUENCE [LARGE SCALE GENOMIC DNA]</scope>
    <source>
        <strain evidence="13 14">U-1</strain>
    </source>
</reference>
<dbReference type="EMBL" id="BBYQ01000088">
    <property type="protein sequence ID" value="GAP30632.1"/>
    <property type="molecule type" value="Genomic_DNA"/>
</dbReference>
<feature type="region of interest" description="Disordered" evidence="9">
    <location>
        <begin position="328"/>
        <end position="349"/>
    </location>
</feature>
<reference evidence="12 15" key="3">
    <citation type="submission" date="2016-10" db="EMBL/GenBank/DDBJ databases">
        <title>Genome sequence of Nocardia seriolae strain EM150506, isolated from Anguila japonica.</title>
        <authorList>
            <person name="Han H.-J."/>
        </authorList>
    </citation>
    <scope>NUCLEOTIDE SEQUENCE [LARGE SCALE GENOMIC DNA]</scope>
    <source>
        <strain evidence="12 15">EM150506</strain>
    </source>
</reference>
<proteinExistence type="predicted"/>
<dbReference type="EC" id="2.7.13.3" evidence="2"/>
<keyword evidence="4 12" id="KW-0808">Transferase</keyword>